<gene>
    <name evidence="12" type="ORF">LPLAT_LOCUS10238</name>
</gene>
<dbReference type="InterPro" id="IPR018114">
    <property type="entry name" value="TRYPSIN_HIS"/>
</dbReference>
<evidence type="ECO:0000256" key="2">
    <source>
        <dbReference type="ARBA" id="ARBA00007664"/>
    </source>
</evidence>
<dbReference type="PRINTS" id="PR00722">
    <property type="entry name" value="CHYMOTRYPSIN"/>
</dbReference>
<reference evidence="12" key="1">
    <citation type="submission" date="2024-04" db="EMBL/GenBank/DDBJ databases">
        <authorList>
            <consortium name="Molecular Ecology Group"/>
        </authorList>
    </citation>
    <scope>NUCLEOTIDE SEQUENCE</scope>
</reference>
<dbReference type="PANTHER" id="PTHR24276:SF98">
    <property type="entry name" value="FI18310P1-RELATED"/>
    <property type="match status" value="1"/>
</dbReference>
<name>A0AAV2NYJ3_9HYME</name>
<feature type="chain" id="PRO_5043618091" description="chymotrypsin" evidence="10">
    <location>
        <begin position="19"/>
        <end position="250"/>
    </location>
</feature>
<dbReference type="PROSITE" id="PS00134">
    <property type="entry name" value="TRYPSIN_HIS"/>
    <property type="match status" value="1"/>
</dbReference>
<organism evidence="12 13">
    <name type="scientific">Lasius platythorax</name>
    <dbReference type="NCBI Taxonomy" id="488582"/>
    <lineage>
        <taxon>Eukaryota</taxon>
        <taxon>Metazoa</taxon>
        <taxon>Ecdysozoa</taxon>
        <taxon>Arthropoda</taxon>
        <taxon>Hexapoda</taxon>
        <taxon>Insecta</taxon>
        <taxon>Pterygota</taxon>
        <taxon>Neoptera</taxon>
        <taxon>Endopterygota</taxon>
        <taxon>Hymenoptera</taxon>
        <taxon>Apocrita</taxon>
        <taxon>Aculeata</taxon>
        <taxon>Formicoidea</taxon>
        <taxon>Formicidae</taxon>
        <taxon>Formicinae</taxon>
        <taxon>Lasius</taxon>
        <taxon>Lasius</taxon>
    </lineage>
</organism>
<dbReference type="InterPro" id="IPR043504">
    <property type="entry name" value="Peptidase_S1_PA_chymotrypsin"/>
</dbReference>
<keyword evidence="10" id="KW-0732">Signal</keyword>
<evidence type="ECO:0000313" key="13">
    <source>
        <dbReference type="Proteomes" id="UP001497644"/>
    </source>
</evidence>
<evidence type="ECO:0000259" key="11">
    <source>
        <dbReference type="PROSITE" id="PS50240"/>
    </source>
</evidence>
<protein>
    <recommendedName>
        <fullName evidence="8">chymotrypsin</fullName>
        <ecNumber evidence="8">3.4.21.1</ecNumber>
    </recommendedName>
</protein>
<evidence type="ECO:0000256" key="10">
    <source>
        <dbReference type="SAM" id="SignalP"/>
    </source>
</evidence>
<dbReference type="EC" id="3.4.21.1" evidence="8"/>
<dbReference type="EMBL" id="OZ034828">
    <property type="protein sequence ID" value="CAL1684656.1"/>
    <property type="molecule type" value="Genomic_DNA"/>
</dbReference>
<dbReference type="InterPro" id="IPR009003">
    <property type="entry name" value="Peptidase_S1_PA"/>
</dbReference>
<sequence length="250" mass="27370">MHSFFSLLIICTAVFSHGLPDSHIVGGTDALHGKHPYMVSLRLNNNHFCGGSIIAKRYILTAAHCLTKFTDPEALKNVTVHAGTNSLKEAGDVYNVEKVIIYPDFSLLLIRNDIGLLHLKADIVFNNVVQPIPVANTNSVLVGDPCFLTGWGTLEFLGKTPDKLQKVDLKVYSQTKCKISFWNVRNSHICAFSKYGQGACHGDSGSPLVANGIQIGLASFVRPCAIGYPDVYTRVSAFKDWLGEHVIDIK</sequence>
<evidence type="ECO:0000256" key="3">
    <source>
        <dbReference type="ARBA" id="ARBA00022525"/>
    </source>
</evidence>
<dbReference type="PROSITE" id="PS00135">
    <property type="entry name" value="TRYPSIN_SER"/>
    <property type="match status" value="1"/>
</dbReference>
<keyword evidence="4 9" id="KW-0645">Protease</keyword>
<evidence type="ECO:0000313" key="12">
    <source>
        <dbReference type="EMBL" id="CAL1684656.1"/>
    </source>
</evidence>
<dbReference type="SMART" id="SM00020">
    <property type="entry name" value="Tryp_SPc"/>
    <property type="match status" value="1"/>
</dbReference>
<dbReference type="InterPro" id="IPR001254">
    <property type="entry name" value="Trypsin_dom"/>
</dbReference>
<evidence type="ECO:0000256" key="1">
    <source>
        <dbReference type="ARBA" id="ARBA00004239"/>
    </source>
</evidence>
<proteinExistence type="inferred from homology"/>
<evidence type="ECO:0000256" key="9">
    <source>
        <dbReference type="RuleBase" id="RU363034"/>
    </source>
</evidence>
<dbReference type="PROSITE" id="PS50240">
    <property type="entry name" value="TRYPSIN_DOM"/>
    <property type="match status" value="1"/>
</dbReference>
<evidence type="ECO:0000256" key="4">
    <source>
        <dbReference type="ARBA" id="ARBA00022670"/>
    </source>
</evidence>
<keyword evidence="3" id="KW-0964">Secreted</keyword>
<keyword evidence="5 9" id="KW-0378">Hydrolase</keyword>
<dbReference type="PANTHER" id="PTHR24276">
    <property type="entry name" value="POLYSERASE-RELATED"/>
    <property type="match status" value="1"/>
</dbReference>
<feature type="domain" description="Peptidase S1" evidence="11">
    <location>
        <begin position="24"/>
        <end position="247"/>
    </location>
</feature>
<comment type="subcellular location">
    <subcellularLocation>
        <location evidence="1">Secreted</location>
        <location evidence="1">Extracellular space</location>
    </subcellularLocation>
</comment>
<keyword evidence="13" id="KW-1185">Reference proteome</keyword>
<comment type="similarity">
    <text evidence="2">Belongs to the peptidase S1 family.</text>
</comment>
<feature type="signal peptide" evidence="10">
    <location>
        <begin position="1"/>
        <end position="18"/>
    </location>
</feature>
<evidence type="ECO:0000256" key="6">
    <source>
        <dbReference type="ARBA" id="ARBA00022825"/>
    </source>
</evidence>
<keyword evidence="7" id="KW-1015">Disulfide bond</keyword>
<dbReference type="InterPro" id="IPR001314">
    <property type="entry name" value="Peptidase_S1A"/>
</dbReference>
<dbReference type="InterPro" id="IPR033116">
    <property type="entry name" value="TRYPSIN_SER"/>
</dbReference>
<dbReference type="AlphaFoldDB" id="A0AAV2NYJ3"/>
<keyword evidence="6 9" id="KW-0720">Serine protease</keyword>
<dbReference type="GO" id="GO:0005576">
    <property type="term" value="C:extracellular region"/>
    <property type="evidence" value="ECO:0007669"/>
    <property type="project" value="UniProtKB-SubCell"/>
</dbReference>
<accession>A0AAV2NYJ3</accession>
<dbReference type="GO" id="GO:0016485">
    <property type="term" value="P:protein processing"/>
    <property type="evidence" value="ECO:0007669"/>
    <property type="project" value="UniProtKB-ARBA"/>
</dbReference>
<dbReference type="Pfam" id="PF00089">
    <property type="entry name" value="Trypsin"/>
    <property type="match status" value="1"/>
</dbReference>
<dbReference type="InterPro" id="IPR050430">
    <property type="entry name" value="Peptidase_S1"/>
</dbReference>
<dbReference type="Gene3D" id="2.40.10.10">
    <property type="entry name" value="Trypsin-like serine proteases"/>
    <property type="match status" value="2"/>
</dbReference>
<dbReference type="FunFam" id="2.40.10.10:FF:000047">
    <property type="entry name" value="Trypsin eta"/>
    <property type="match status" value="1"/>
</dbReference>
<dbReference type="GO" id="GO:0004252">
    <property type="term" value="F:serine-type endopeptidase activity"/>
    <property type="evidence" value="ECO:0007669"/>
    <property type="project" value="UniProtKB-EC"/>
</dbReference>
<dbReference type="Proteomes" id="UP001497644">
    <property type="component" value="Chromosome 5"/>
</dbReference>
<evidence type="ECO:0000256" key="8">
    <source>
        <dbReference type="ARBA" id="ARBA00044036"/>
    </source>
</evidence>
<dbReference type="SUPFAM" id="SSF50494">
    <property type="entry name" value="Trypsin-like serine proteases"/>
    <property type="match status" value="1"/>
</dbReference>
<evidence type="ECO:0000256" key="7">
    <source>
        <dbReference type="ARBA" id="ARBA00023157"/>
    </source>
</evidence>
<evidence type="ECO:0000256" key="5">
    <source>
        <dbReference type="ARBA" id="ARBA00022801"/>
    </source>
</evidence>
<dbReference type="CDD" id="cd00190">
    <property type="entry name" value="Tryp_SPc"/>
    <property type="match status" value="1"/>
</dbReference>